<evidence type="ECO:0000256" key="1">
    <source>
        <dbReference type="SAM" id="Phobius"/>
    </source>
</evidence>
<accession>A0ABS6ECQ5</accession>
<protein>
    <submittedName>
        <fullName evidence="2">Type II secretion system GspH family protein</fullName>
    </submittedName>
</protein>
<reference evidence="2 3" key="1">
    <citation type="submission" date="2021-06" db="EMBL/GenBank/DDBJ databases">
        <authorList>
            <person name="Sun Q."/>
            <person name="Li D."/>
        </authorList>
    </citation>
    <scope>NUCLEOTIDE SEQUENCE [LARGE SCALE GENOMIC DNA]</scope>
    <source>
        <strain evidence="2 3">MSJ-11</strain>
    </source>
</reference>
<organism evidence="2 3">
    <name type="scientific">Clostridium mobile</name>
    <dbReference type="NCBI Taxonomy" id="2841512"/>
    <lineage>
        <taxon>Bacteria</taxon>
        <taxon>Bacillati</taxon>
        <taxon>Bacillota</taxon>
        <taxon>Clostridia</taxon>
        <taxon>Eubacteriales</taxon>
        <taxon>Clostridiaceae</taxon>
        <taxon>Clostridium</taxon>
    </lineage>
</organism>
<keyword evidence="1" id="KW-0472">Membrane</keyword>
<dbReference type="InterPro" id="IPR012902">
    <property type="entry name" value="N_methyl_site"/>
</dbReference>
<gene>
    <name evidence="2" type="ORF">KQI86_01390</name>
</gene>
<evidence type="ECO:0000313" key="3">
    <source>
        <dbReference type="Proteomes" id="UP000726170"/>
    </source>
</evidence>
<keyword evidence="1" id="KW-0812">Transmembrane</keyword>
<comment type="caution">
    <text evidence="2">The sequence shown here is derived from an EMBL/GenBank/DDBJ whole genome shotgun (WGS) entry which is preliminary data.</text>
</comment>
<sequence>MINIKINSKKKGFTLIELLLVMSIMIIFMSMLIPRFKGYSAKANHIKADNIARQLYSTVMISYTESNGKFDEKKIKGNIEELMGIMTGNDEEYGVTVDTFNDNAVIRFKIGDQNYSVDMNKDRYELEVESIKAESINE</sequence>
<keyword evidence="1" id="KW-1133">Transmembrane helix</keyword>
<keyword evidence="3" id="KW-1185">Reference proteome</keyword>
<name>A0ABS6ECQ5_9CLOT</name>
<evidence type="ECO:0000313" key="2">
    <source>
        <dbReference type="EMBL" id="MBU5482959.1"/>
    </source>
</evidence>
<feature type="transmembrane region" description="Helical" evidence="1">
    <location>
        <begin position="12"/>
        <end position="33"/>
    </location>
</feature>
<proteinExistence type="predicted"/>
<dbReference type="NCBIfam" id="TIGR02532">
    <property type="entry name" value="IV_pilin_GFxxxE"/>
    <property type="match status" value="1"/>
</dbReference>
<dbReference type="Proteomes" id="UP000726170">
    <property type="component" value="Unassembled WGS sequence"/>
</dbReference>
<dbReference type="PROSITE" id="PS00409">
    <property type="entry name" value="PROKAR_NTER_METHYL"/>
    <property type="match status" value="1"/>
</dbReference>
<dbReference type="EMBL" id="JAHLQF010000001">
    <property type="protein sequence ID" value="MBU5482959.1"/>
    <property type="molecule type" value="Genomic_DNA"/>
</dbReference>
<dbReference type="Pfam" id="PF07963">
    <property type="entry name" value="N_methyl"/>
    <property type="match status" value="1"/>
</dbReference>
<dbReference type="RefSeq" id="WP_216437369.1">
    <property type="nucleotide sequence ID" value="NZ_JAHLQF010000001.1"/>
</dbReference>